<accession>A0ABY7DRX1</accession>
<keyword evidence="4" id="KW-1185">Reference proteome</keyword>
<evidence type="ECO:0000313" key="4">
    <source>
        <dbReference type="Proteomes" id="UP001164746"/>
    </source>
</evidence>
<dbReference type="InterPro" id="IPR031981">
    <property type="entry name" value="MIEAP_C"/>
</dbReference>
<feature type="domain" description="Mitochondria-eating protein C-terminal" evidence="2">
    <location>
        <begin position="353"/>
        <end position="428"/>
    </location>
</feature>
<dbReference type="Proteomes" id="UP001164746">
    <property type="component" value="Chromosome 3"/>
</dbReference>
<name>A0ABY7DRX1_MYAAR</name>
<protein>
    <recommendedName>
        <fullName evidence="2">Mitochondria-eating protein C-terminal domain-containing protein</fullName>
    </recommendedName>
</protein>
<organism evidence="3 4">
    <name type="scientific">Mya arenaria</name>
    <name type="common">Soft-shell clam</name>
    <dbReference type="NCBI Taxonomy" id="6604"/>
    <lineage>
        <taxon>Eukaryota</taxon>
        <taxon>Metazoa</taxon>
        <taxon>Spiralia</taxon>
        <taxon>Lophotrochozoa</taxon>
        <taxon>Mollusca</taxon>
        <taxon>Bivalvia</taxon>
        <taxon>Autobranchia</taxon>
        <taxon>Heteroconchia</taxon>
        <taxon>Euheterodonta</taxon>
        <taxon>Imparidentia</taxon>
        <taxon>Neoheterodontei</taxon>
        <taxon>Myida</taxon>
        <taxon>Myoidea</taxon>
        <taxon>Myidae</taxon>
        <taxon>Mya</taxon>
    </lineage>
</organism>
<dbReference type="EMBL" id="CP111014">
    <property type="protein sequence ID" value="WAQ99467.1"/>
    <property type="molecule type" value="Genomic_DNA"/>
</dbReference>
<gene>
    <name evidence="3" type="ORF">MAR_023840</name>
</gene>
<proteinExistence type="predicted"/>
<reference evidence="3" key="1">
    <citation type="submission" date="2022-11" db="EMBL/GenBank/DDBJ databases">
        <title>Centuries of genome instability and evolution in soft-shell clam transmissible cancer (bioRxiv).</title>
        <authorList>
            <person name="Hart S.F.M."/>
            <person name="Yonemitsu M.A."/>
            <person name="Giersch R.M."/>
            <person name="Beal B.F."/>
            <person name="Arriagada G."/>
            <person name="Davis B.W."/>
            <person name="Ostrander E.A."/>
            <person name="Goff S.P."/>
            <person name="Metzger M.J."/>
        </authorList>
    </citation>
    <scope>NUCLEOTIDE SEQUENCE</scope>
    <source>
        <strain evidence="3">MELC-2E11</strain>
        <tissue evidence="3">Siphon/mantle</tissue>
    </source>
</reference>
<evidence type="ECO:0000313" key="3">
    <source>
        <dbReference type="EMBL" id="WAQ99467.1"/>
    </source>
</evidence>
<evidence type="ECO:0000259" key="2">
    <source>
        <dbReference type="Pfam" id="PF16026"/>
    </source>
</evidence>
<feature type="region of interest" description="Disordered" evidence="1">
    <location>
        <begin position="157"/>
        <end position="183"/>
    </location>
</feature>
<sequence length="433" mass="50139">MGNNKSKGGRGETSKVEDETLKEVEKEVNDWSQTIKSIKKNQGGEGTNICEGDLYRRMTNTARKINDYMSNEVKTGEAGLHSSEHVKLKHEIGPWNPTSSFKRTLSEDGACSSQDREENVNPRYLIAQIEFLKADRDKMRNSIKRLKEDISKQNISDVNEKQVNASPIDNKNKTKQQLKQTEEGLRQENARLSDELESQYTIIQTLQQDVRKRLDEQAHTHRANIRDLQAENDQLRMRAYTFCVRNSNELVAKMEAVAEELFEDITRRWHSLTLPQSPLGRVTNPLLALEDHFIERHWKPKQRKEAQTDWNRQTLVPPTHMGQELIKMRKGVAVSMVPVVQHAYLRDRWDKECIKSLKPFIKKSLFICWMMVVQTPPMVFDSTTKPDLRFDALLYRQYTASGDTIEYVVWPAMLLHEKGPLVLKGVAQPKKRV</sequence>
<feature type="compositionally biased region" description="Polar residues" evidence="1">
    <location>
        <begin position="157"/>
        <end position="169"/>
    </location>
</feature>
<dbReference type="Pfam" id="PF16026">
    <property type="entry name" value="MIEAP"/>
    <property type="match status" value="1"/>
</dbReference>
<feature type="compositionally biased region" description="Basic and acidic residues" evidence="1">
    <location>
        <begin position="9"/>
        <end position="28"/>
    </location>
</feature>
<feature type="region of interest" description="Disordered" evidence="1">
    <location>
        <begin position="1"/>
        <end position="28"/>
    </location>
</feature>
<evidence type="ECO:0000256" key="1">
    <source>
        <dbReference type="SAM" id="MobiDB-lite"/>
    </source>
</evidence>